<proteinExistence type="predicted"/>
<evidence type="ECO:0000256" key="1">
    <source>
        <dbReference type="SAM" id="MobiDB-lite"/>
    </source>
</evidence>
<dbReference type="EnsemblProtists" id="HpaT808577">
    <property type="protein sequence ID" value="HpaP808577"/>
    <property type="gene ID" value="HpaG808577"/>
</dbReference>
<reference evidence="2" key="2">
    <citation type="submission" date="2015-06" db="UniProtKB">
        <authorList>
            <consortium name="EnsemblProtists"/>
        </authorList>
    </citation>
    <scope>IDENTIFICATION</scope>
    <source>
        <strain evidence="2">Emoy2</strain>
    </source>
</reference>
<dbReference type="VEuPathDB" id="FungiDB:HpaG808577"/>
<evidence type="ECO:0000313" key="3">
    <source>
        <dbReference type="Proteomes" id="UP000011713"/>
    </source>
</evidence>
<dbReference type="Proteomes" id="UP000011713">
    <property type="component" value="Unassembled WGS sequence"/>
</dbReference>
<dbReference type="AlphaFoldDB" id="M4BQ88"/>
<name>M4BQ88_HYAAE</name>
<dbReference type="EnsemblProtists" id="HpaT808576">
    <property type="protein sequence ID" value="HpaP808576"/>
    <property type="gene ID" value="HpaG808576"/>
</dbReference>
<feature type="region of interest" description="Disordered" evidence="1">
    <location>
        <begin position="19"/>
        <end position="94"/>
    </location>
</feature>
<reference evidence="3" key="1">
    <citation type="journal article" date="2010" name="Science">
        <title>Signatures of adaptation to obligate biotrophy in the Hyaloperonospora arabidopsidis genome.</title>
        <authorList>
            <person name="Baxter L."/>
            <person name="Tripathy S."/>
            <person name="Ishaque N."/>
            <person name="Boot N."/>
            <person name="Cabral A."/>
            <person name="Kemen E."/>
            <person name="Thines M."/>
            <person name="Ah-Fong A."/>
            <person name="Anderson R."/>
            <person name="Badejoko W."/>
            <person name="Bittner-Eddy P."/>
            <person name="Boore J.L."/>
            <person name="Chibucos M.C."/>
            <person name="Coates M."/>
            <person name="Dehal P."/>
            <person name="Delehaunty K."/>
            <person name="Dong S."/>
            <person name="Downton P."/>
            <person name="Dumas B."/>
            <person name="Fabro G."/>
            <person name="Fronick C."/>
            <person name="Fuerstenberg S.I."/>
            <person name="Fulton L."/>
            <person name="Gaulin E."/>
            <person name="Govers F."/>
            <person name="Hughes L."/>
            <person name="Humphray S."/>
            <person name="Jiang R.H."/>
            <person name="Judelson H."/>
            <person name="Kamoun S."/>
            <person name="Kyung K."/>
            <person name="Meijer H."/>
            <person name="Minx P."/>
            <person name="Morris P."/>
            <person name="Nelson J."/>
            <person name="Phuntumart V."/>
            <person name="Qutob D."/>
            <person name="Rehmany A."/>
            <person name="Rougon-Cardoso A."/>
            <person name="Ryden P."/>
            <person name="Torto-Alalibo T."/>
            <person name="Studholme D."/>
            <person name="Wang Y."/>
            <person name="Win J."/>
            <person name="Wood J."/>
            <person name="Clifton S.W."/>
            <person name="Rogers J."/>
            <person name="Van den Ackerveken G."/>
            <person name="Jones J.D."/>
            <person name="McDowell J.M."/>
            <person name="Beynon J."/>
            <person name="Tyler B.M."/>
        </authorList>
    </citation>
    <scope>NUCLEOTIDE SEQUENCE [LARGE SCALE GENOMIC DNA]</scope>
    <source>
        <strain evidence="3">Emoy2</strain>
    </source>
</reference>
<dbReference type="InParanoid" id="M4BQ88"/>
<feature type="compositionally biased region" description="Polar residues" evidence="1">
    <location>
        <begin position="19"/>
        <end position="47"/>
    </location>
</feature>
<protein>
    <submittedName>
        <fullName evidence="2">Uncharacterized protein</fullName>
    </submittedName>
</protein>
<keyword evidence="3" id="KW-1185">Reference proteome</keyword>
<dbReference type="HOGENOM" id="CLU_2390732_0_0_1"/>
<organism evidence="2 3">
    <name type="scientific">Hyaloperonospora arabidopsidis (strain Emoy2)</name>
    <name type="common">Downy mildew agent</name>
    <name type="synonym">Peronospora arabidopsidis</name>
    <dbReference type="NCBI Taxonomy" id="559515"/>
    <lineage>
        <taxon>Eukaryota</taxon>
        <taxon>Sar</taxon>
        <taxon>Stramenopiles</taxon>
        <taxon>Oomycota</taxon>
        <taxon>Peronosporomycetes</taxon>
        <taxon>Peronosporales</taxon>
        <taxon>Peronosporaceae</taxon>
        <taxon>Hyaloperonospora</taxon>
    </lineage>
</organism>
<sequence>MQSTINKVQCKQIRSSVQSIQTLRSRPPATSCTTYNENEPSSLSSPLHKTANPLRVKKMRRSPGSGCYIIPTVDRSQGGHQTDRGSPLQASIRP</sequence>
<dbReference type="EMBL" id="JH598554">
    <property type="status" value="NOT_ANNOTATED_CDS"/>
    <property type="molecule type" value="Genomic_DNA"/>
</dbReference>
<accession>M4BQ88</accession>
<evidence type="ECO:0000313" key="2">
    <source>
        <dbReference type="EnsemblProtists" id="HpaP808577"/>
    </source>
</evidence>